<sequence length="206" mass="21164">MREPLRRMTGVLAAALAVAVAGAGVASADPQAPPTTINVNYKIDGTTYLKKIDATMTLGTGKLISHLVPGTGEITADLQLPPATLSYKQFGILPVSSTVELESIGQTTGKLDKGVVTSHSTMRMHLKTMSVAGLPIPIGDNCASAEPDTIDLVSGPGFNILKGGDLLGTYSVGQFANCGLAGLLINALVPGPDNTIKLTLSSPTRP</sequence>
<feature type="chain" id="PRO_5046107393" description="Secreted protein" evidence="1">
    <location>
        <begin position="29"/>
        <end position="206"/>
    </location>
</feature>
<evidence type="ECO:0000256" key="1">
    <source>
        <dbReference type="SAM" id="SignalP"/>
    </source>
</evidence>
<evidence type="ECO:0008006" key="4">
    <source>
        <dbReference type="Google" id="ProtNLM"/>
    </source>
</evidence>
<keyword evidence="3" id="KW-1185">Reference proteome</keyword>
<accession>A0ABR6BEB5</accession>
<reference evidence="2 3" key="1">
    <citation type="submission" date="2020-08" db="EMBL/GenBank/DDBJ databases">
        <title>Genomic Encyclopedia of Archaeal and Bacterial Type Strains, Phase II (KMG-II): from individual species to whole genera.</title>
        <authorList>
            <person name="Goeker M."/>
        </authorList>
    </citation>
    <scope>NUCLEOTIDE SEQUENCE [LARGE SCALE GENOMIC DNA]</scope>
    <source>
        <strain evidence="2 3">DSM 43850</strain>
    </source>
</reference>
<keyword evidence="1" id="KW-0732">Signal</keyword>
<evidence type="ECO:0000313" key="2">
    <source>
        <dbReference type="EMBL" id="MBA8924939.1"/>
    </source>
</evidence>
<dbReference type="Proteomes" id="UP000517916">
    <property type="component" value="Unassembled WGS sequence"/>
</dbReference>
<gene>
    <name evidence="2" type="ORF">BC739_002138</name>
</gene>
<evidence type="ECO:0000313" key="3">
    <source>
        <dbReference type="Proteomes" id="UP000517916"/>
    </source>
</evidence>
<organism evidence="2 3">
    <name type="scientific">Kutzneria viridogrisea</name>
    <dbReference type="NCBI Taxonomy" id="47990"/>
    <lineage>
        <taxon>Bacteria</taxon>
        <taxon>Bacillati</taxon>
        <taxon>Actinomycetota</taxon>
        <taxon>Actinomycetes</taxon>
        <taxon>Pseudonocardiales</taxon>
        <taxon>Pseudonocardiaceae</taxon>
        <taxon>Kutzneria</taxon>
    </lineage>
</organism>
<feature type="signal peptide" evidence="1">
    <location>
        <begin position="1"/>
        <end position="28"/>
    </location>
</feature>
<comment type="caution">
    <text evidence="2">The sequence shown here is derived from an EMBL/GenBank/DDBJ whole genome shotgun (WGS) entry which is preliminary data.</text>
</comment>
<dbReference type="EMBL" id="JACJID010000002">
    <property type="protein sequence ID" value="MBA8924939.1"/>
    <property type="molecule type" value="Genomic_DNA"/>
</dbReference>
<name>A0ABR6BEB5_9PSEU</name>
<protein>
    <recommendedName>
        <fullName evidence="4">Secreted protein</fullName>
    </recommendedName>
</protein>
<proteinExistence type="predicted"/>
<dbReference type="RefSeq" id="WP_182837145.1">
    <property type="nucleotide sequence ID" value="NZ_BAAABQ010000010.1"/>
</dbReference>